<evidence type="ECO:0000313" key="2">
    <source>
        <dbReference type="CGD" id="CAL0000183745"/>
    </source>
</evidence>
<feature type="domain" description="Enoyl reductase (ER)" evidence="1">
    <location>
        <begin position="8"/>
        <end position="293"/>
    </location>
</feature>
<dbReference type="GeneID" id="3645098"/>
<dbReference type="EMBL" id="CP017630">
    <property type="protein sequence ID" value="AOW31068.1"/>
    <property type="molecule type" value="Genomic_DNA"/>
</dbReference>
<keyword evidence="4" id="KW-1185">Reference proteome</keyword>
<reference evidence="3 4" key="1">
    <citation type="journal article" date="2004" name="Proc. Natl. Acad. Sci. U.S.A.">
        <title>The diploid genome sequence of Candida albicans.</title>
        <authorList>
            <person name="Jones T."/>
            <person name="Federspiel N.A."/>
            <person name="Chibana H."/>
            <person name="Dungan J."/>
            <person name="Kalman S."/>
            <person name="Magee B.B."/>
            <person name="Newport G."/>
            <person name="Thorstenson Y.R."/>
            <person name="Agabian N."/>
            <person name="Magee P.T."/>
            <person name="Davis R.W."/>
            <person name="Scherer S."/>
        </authorList>
    </citation>
    <scope>NUCLEOTIDE SEQUENCE [LARGE SCALE GENOMIC DNA]</scope>
    <source>
        <strain evidence="4">SC5314 / ATCC MYA-2876</strain>
    </source>
</reference>
<dbReference type="InterPro" id="IPR036291">
    <property type="entry name" value="NAD(P)-bd_dom_sf"/>
</dbReference>
<dbReference type="STRING" id="237561.A0A1D8PSF7"/>
<evidence type="ECO:0000313" key="4">
    <source>
        <dbReference type="Proteomes" id="UP000000559"/>
    </source>
</evidence>
<dbReference type="Pfam" id="PF00107">
    <property type="entry name" value="ADH_zinc_N"/>
    <property type="match status" value="1"/>
</dbReference>
<dbReference type="GO" id="GO:0016651">
    <property type="term" value="F:oxidoreductase activity, acting on NAD(P)H"/>
    <property type="evidence" value="ECO:0007669"/>
    <property type="project" value="InterPro"/>
</dbReference>
<reference evidence="3 4" key="2">
    <citation type="journal article" date="2007" name="Genome Biol.">
        <title>Assembly of the Candida albicans genome into sixteen supercontigs aligned on the eight chromosomes.</title>
        <authorList>
            <person name="van het Hoog M."/>
            <person name="Rast T.J."/>
            <person name="Martchenko M."/>
            <person name="Grindle S."/>
            <person name="Dignard D."/>
            <person name="Hogues H."/>
            <person name="Cuomo C."/>
            <person name="Berriman M."/>
            <person name="Scherer S."/>
            <person name="Magee B.B."/>
            <person name="Whiteway M."/>
            <person name="Chibana H."/>
            <person name="Nantel A."/>
            <person name="Magee P.T."/>
        </authorList>
    </citation>
    <scope>GENOME REANNOTATION</scope>
    <source>
        <strain evidence="4">SC5314 / ATCC MYA-2876</strain>
    </source>
</reference>
<dbReference type="InterPro" id="IPR047122">
    <property type="entry name" value="Trans-enoyl_RdTase-like"/>
</dbReference>
<dbReference type="InParanoid" id="A0A1D8PSF7"/>
<dbReference type="SMART" id="SM00829">
    <property type="entry name" value="PKS_ER"/>
    <property type="match status" value="1"/>
</dbReference>
<dbReference type="PANTHER" id="PTHR45348:SF2">
    <property type="entry name" value="ZINC-TYPE ALCOHOL DEHYDROGENASE-LIKE PROTEIN C2E1P3.01"/>
    <property type="match status" value="1"/>
</dbReference>
<reference evidence="3 4" key="3">
    <citation type="journal article" date="2013" name="Genome Biol.">
        <title>Assembly of a phased diploid Candida albicans genome facilitates allele-specific measurements and provides a simple model for repeat and indel structure.</title>
        <authorList>
            <person name="Muzzey D."/>
            <person name="Schwartz K."/>
            <person name="Weissman J.S."/>
            <person name="Sherlock G."/>
        </authorList>
    </citation>
    <scope>NUCLEOTIDE SEQUENCE [LARGE SCALE GENOMIC DNA]</scope>
    <source>
        <strain evidence="4">SC5314 / ATCC MYA-2876</strain>
    </source>
</reference>
<organism evidence="3 4">
    <name type="scientific">Candida albicans (strain SC5314 / ATCC MYA-2876)</name>
    <name type="common">Yeast</name>
    <dbReference type="NCBI Taxonomy" id="237561"/>
    <lineage>
        <taxon>Eukaryota</taxon>
        <taxon>Fungi</taxon>
        <taxon>Dikarya</taxon>
        <taxon>Ascomycota</taxon>
        <taxon>Saccharomycotina</taxon>
        <taxon>Pichiomycetes</taxon>
        <taxon>Debaryomycetaceae</taxon>
        <taxon>Candida/Lodderomyces clade</taxon>
        <taxon>Candida</taxon>
    </lineage>
</organism>
<dbReference type="Pfam" id="PF08240">
    <property type="entry name" value="ADH_N"/>
    <property type="match status" value="1"/>
</dbReference>
<dbReference type="CGD" id="CAL0000183745">
    <property type="gene designation" value="orf19.9930"/>
</dbReference>
<dbReference type="FunCoup" id="A0A1D8PSF7">
    <property type="interactions" value="242"/>
</dbReference>
<dbReference type="InterPro" id="IPR013149">
    <property type="entry name" value="ADH-like_C"/>
</dbReference>
<accession>A0A1D8PSF7</accession>
<dbReference type="InterPro" id="IPR013154">
    <property type="entry name" value="ADH-like_N"/>
</dbReference>
<dbReference type="AlphaFoldDB" id="A0A1D8PSF7"/>
<dbReference type="CDD" id="cd08249">
    <property type="entry name" value="enoyl_reductase_like"/>
    <property type="match status" value="1"/>
</dbReference>
<proteinExistence type="predicted"/>
<dbReference type="SUPFAM" id="SSF51735">
    <property type="entry name" value="NAD(P)-binding Rossmann-fold domains"/>
    <property type="match status" value="1"/>
</dbReference>
<dbReference type="InterPro" id="IPR020843">
    <property type="entry name" value="ER"/>
</dbReference>
<dbReference type="VEuPathDB" id="FungiDB:CR_03300C_A"/>
<dbReference type="InterPro" id="IPR011032">
    <property type="entry name" value="GroES-like_sf"/>
</dbReference>
<sequence>MKAAIISGSFEPYQLAEIKDIPQPKLKENEILIKAVAFAINPTDWKHIVYQLGSPGDVVGCDVSGTIEEVGSQVTGFAKGDTVSAFITGNRSPRTGAFAEYVAVDPATLIKYNKNFEHLTNLQVSEIHSFEGAASINLGLVTVGLSFSHYLQIDNKKQPGDSILIWGGATATGVLAIQVAKLVYNLKVITTASPKNHTLLKQLGADYVFDYGDADVVNKIKNIGQIKFALDTIATPETFQKVYDSTEGSQEVFIDSLAGLDYRSIAANDSRGDQVHWGHTIACLASLKEKTVFNENYVQTPELLDDFTQWWQKVVPQIIDRIKHTNLKLLNEGLDSVSEGLELSRNNKLSAEKVVFRVSGS</sequence>
<dbReference type="PANTHER" id="PTHR45348">
    <property type="entry name" value="HYPOTHETICAL OXIDOREDUCTASE (EUROFUNG)"/>
    <property type="match status" value="1"/>
</dbReference>
<dbReference type="eggNOG" id="KOG1198">
    <property type="taxonomic scope" value="Eukaryota"/>
</dbReference>
<protein>
    <recommendedName>
        <fullName evidence="1">Enoyl reductase (ER) domain-containing protein</fullName>
    </recommendedName>
</protein>
<evidence type="ECO:0000259" key="1">
    <source>
        <dbReference type="SMART" id="SM00829"/>
    </source>
</evidence>
<dbReference type="SMR" id="A0A1D8PSF7"/>
<dbReference type="Proteomes" id="UP000000559">
    <property type="component" value="Chromosome R"/>
</dbReference>
<dbReference type="OrthoDB" id="9992527at2759"/>
<dbReference type="RefSeq" id="XP_713227.2">
    <property type="nucleotide sequence ID" value="XM_708134.2"/>
</dbReference>
<gene>
    <name evidence="3" type="ordered locus">CAALFM_CR03300CA</name>
    <name evidence="2" type="ordered locus">orf19.9930</name>
</gene>
<evidence type="ECO:0000313" key="3">
    <source>
        <dbReference type="EMBL" id="AOW31068.1"/>
    </source>
</evidence>
<dbReference type="PeptideAtlas" id="A0A1D8PSF7"/>
<dbReference type="SUPFAM" id="SSF50129">
    <property type="entry name" value="GroES-like"/>
    <property type="match status" value="1"/>
</dbReference>
<dbReference type="Gene3D" id="3.40.50.720">
    <property type="entry name" value="NAD(P)-binding Rossmann-like Domain"/>
    <property type="match status" value="1"/>
</dbReference>
<dbReference type="Gene3D" id="3.90.180.10">
    <property type="entry name" value="Medium-chain alcohol dehydrogenases, catalytic domain"/>
    <property type="match status" value="1"/>
</dbReference>
<name>A0A1D8PSF7_CANAL</name>
<dbReference type="KEGG" id="cal:CAALFM_CR03300CA"/>